<dbReference type="EMBL" id="JBBPBM010000010">
    <property type="protein sequence ID" value="KAK8565483.1"/>
    <property type="molecule type" value="Genomic_DNA"/>
</dbReference>
<reference evidence="1 2" key="1">
    <citation type="journal article" date="2024" name="G3 (Bethesda)">
        <title>Genome assembly of Hibiscus sabdariffa L. provides insights into metabolisms of medicinal natural products.</title>
        <authorList>
            <person name="Kim T."/>
        </authorList>
    </citation>
    <scope>NUCLEOTIDE SEQUENCE [LARGE SCALE GENOMIC DNA]</scope>
    <source>
        <strain evidence="1">TK-2024</strain>
        <tissue evidence="1">Old leaves</tissue>
    </source>
</reference>
<protein>
    <submittedName>
        <fullName evidence="1">Uncharacterized protein</fullName>
    </submittedName>
</protein>
<gene>
    <name evidence="1" type="ORF">V6N12_059044</name>
</gene>
<name>A0ABR2ETY6_9ROSI</name>
<proteinExistence type="predicted"/>
<comment type="caution">
    <text evidence="1">The sequence shown here is derived from an EMBL/GenBank/DDBJ whole genome shotgun (WGS) entry which is preliminary data.</text>
</comment>
<accession>A0ABR2ETY6</accession>
<evidence type="ECO:0000313" key="1">
    <source>
        <dbReference type="EMBL" id="KAK8565483.1"/>
    </source>
</evidence>
<evidence type="ECO:0000313" key="2">
    <source>
        <dbReference type="Proteomes" id="UP001472677"/>
    </source>
</evidence>
<organism evidence="1 2">
    <name type="scientific">Hibiscus sabdariffa</name>
    <name type="common">roselle</name>
    <dbReference type="NCBI Taxonomy" id="183260"/>
    <lineage>
        <taxon>Eukaryota</taxon>
        <taxon>Viridiplantae</taxon>
        <taxon>Streptophyta</taxon>
        <taxon>Embryophyta</taxon>
        <taxon>Tracheophyta</taxon>
        <taxon>Spermatophyta</taxon>
        <taxon>Magnoliopsida</taxon>
        <taxon>eudicotyledons</taxon>
        <taxon>Gunneridae</taxon>
        <taxon>Pentapetalae</taxon>
        <taxon>rosids</taxon>
        <taxon>malvids</taxon>
        <taxon>Malvales</taxon>
        <taxon>Malvaceae</taxon>
        <taxon>Malvoideae</taxon>
        <taxon>Hibiscus</taxon>
    </lineage>
</organism>
<keyword evidence="2" id="KW-1185">Reference proteome</keyword>
<dbReference type="Proteomes" id="UP001472677">
    <property type="component" value="Unassembled WGS sequence"/>
</dbReference>
<sequence length="98" mass="11588">MAPIFPYISCIIRPPLKPPFLPFCLSADACYCWFRNDEDLKPISYSMVFVALCLCLRMDLLFLRYLQWEQIRSFSFTLTLNKVRPPLKTPWSFINSDI</sequence>